<dbReference type="EMBL" id="JAOWRF010000003">
    <property type="protein sequence ID" value="MCV3212021.1"/>
    <property type="molecule type" value="Genomic_DNA"/>
</dbReference>
<reference evidence="1 2" key="1">
    <citation type="submission" date="2022-10" db="EMBL/GenBank/DDBJ databases">
        <title>Identification of biosynthetic pathway for the production of the potent trypsin inhibitor radiosumin.</title>
        <authorList>
            <person name="Fewer D.P."/>
            <person name="Delbaje E."/>
            <person name="Ouyang X."/>
            <person name="Agostino P.D."/>
            <person name="Wahlsten M."/>
            <person name="Jokela J."/>
            <person name="Permi P."/>
            <person name="Haapaniemi E."/>
            <person name="Koistinen H."/>
        </authorList>
    </citation>
    <scope>NUCLEOTIDE SEQUENCE [LARGE SCALE GENOMIC DNA]</scope>
    <source>
        <strain evidence="1 2">NIES-515</strain>
    </source>
</reference>
<sequence length="97" mass="11352">MMVSWFLLSFNFVLMDKSIVSTFCANSILVYQYIEKRAMPFQKKHKLGFTSEQPFDKDPVCFKVSPGIKDKLKAVPDWQKRLREAVDEIIKDTDICQ</sequence>
<proteinExistence type="predicted"/>
<comment type="caution">
    <text evidence="1">The sequence shown here is derived from an EMBL/GenBank/DDBJ whole genome shotgun (WGS) entry which is preliminary data.</text>
</comment>
<dbReference type="Proteomes" id="UP001526143">
    <property type="component" value="Unassembled WGS sequence"/>
</dbReference>
<accession>A0ABT3ASC2</accession>
<name>A0ABT3ASC2_9CYAN</name>
<gene>
    <name evidence="1" type="ORF">OGM63_00525</name>
</gene>
<protein>
    <submittedName>
        <fullName evidence="1">Uncharacterized protein</fullName>
    </submittedName>
</protein>
<dbReference type="RefSeq" id="WP_263743538.1">
    <property type="nucleotide sequence ID" value="NZ_JAOWRF010000003.1"/>
</dbReference>
<keyword evidence="2" id="KW-1185">Reference proteome</keyword>
<evidence type="ECO:0000313" key="1">
    <source>
        <dbReference type="EMBL" id="MCV3212021.1"/>
    </source>
</evidence>
<evidence type="ECO:0000313" key="2">
    <source>
        <dbReference type="Proteomes" id="UP001526143"/>
    </source>
</evidence>
<organism evidence="1 2">
    <name type="scientific">Plectonema radiosum NIES-515</name>
    <dbReference type="NCBI Taxonomy" id="2986073"/>
    <lineage>
        <taxon>Bacteria</taxon>
        <taxon>Bacillati</taxon>
        <taxon>Cyanobacteriota</taxon>
        <taxon>Cyanophyceae</taxon>
        <taxon>Oscillatoriophycideae</taxon>
        <taxon>Oscillatoriales</taxon>
        <taxon>Microcoleaceae</taxon>
        <taxon>Plectonema</taxon>
    </lineage>
</organism>